<dbReference type="PRINTS" id="PR00081">
    <property type="entry name" value="GDHRDH"/>
</dbReference>
<comment type="caution">
    <text evidence="3">The sequence shown here is derived from an EMBL/GenBank/DDBJ whole genome shotgun (WGS) entry which is preliminary data.</text>
</comment>
<dbReference type="Gene3D" id="3.40.50.720">
    <property type="entry name" value="NAD(P)-binding Rossmann-like Domain"/>
    <property type="match status" value="1"/>
</dbReference>
<evidence type="ECO:0000256" key="2">
    <source>
        <dbReference type="SAM" id="Phobius"/>
    </source>
</evidence>
<dbReference type="Proteomes" id="UP001165085">
    <property type="component" value="Unassembled WGS sequence"/>
</dbReference>
<proteinExistence type="predicted"/>
<dbReference type="SUPFAM" id="SSF51735">
    <property type="entry name" value="NAD(P)-binding Rossmann-fold domains"/>
    <property type="match status" value="1"/>
</dbReference>
<feature type="transmembrane region" description="Helical" evidence="2">
    <location>
        <begin position="59"/>
        <end position="79"/>
    </location>
</feature>
<protein>
    <recommendedName>
        <fullName evidence="5">NAD(P)-binding protein</fullName>
    </recommendedName>
</protein>
<accession>A0A9W7BYJ3</accession>
<dbReference type="GO" id="GO:0016491">
    <property type="term" value="F:oxidoreductase activity"/>
    <property type="evidence" value="ECO:0007669"/>
    <property type="project" value="UniProtKB-KW"/>
</dbReference>
<gene>
    <name evidence="3" type="ORF">TrST_g13630</name>
</gene>
<organism evidence="3 4">
    <name type="scientific">Triparma strigata</name>
    <dbReference type="NCBI Taxonomy" id="1606541"/>
    <lineage>
        <taxon>Eukaryota</taxon>
        <taxon>Sar</taxon>
        <taxon>Stramenopiles</taxon>
        <taxon>Ochrophyta</taxon>
        <taxon>Bolidophyceae</taxon>
        <taxon>Parmales</taxon>
        <taxon>Triparmaceae</taxon>
        <taxon>Triparma</taxon>
    </lineage>
</organism>
<evidence type="ECO:0000313" key="3">
    <source>
        <dbReference type="EMBL" id="GMH98736.1"/>
    </source>
</evidence>
<reference evidence="4" key="1">
    <citation type="journal article" date="2023" name="Commun. Biol.">
        <title>Genome analysis of Parmales, the sister group of diatoms, reveals the evolutionary specialization of diatoms from phago-mixotrophs to photoautotrophs.</title>
        <authorList>
            <person name="Ban H."/>
            <person name="Sato S."/>
            <person name="Yoshikawa S."/>
            <person name="Yamada K."/>
            <person name="Nakamura Y."/>
            <person name="Ichinomiya M."/>
            <person name="Sato N."/>
            <person name="Blanc-Mathieu R."/>
            <person name="Endo H."/>
            <person name="Kuwata A."/>
            <person name="Ogata H."/>
        </authorList>
    </citation>
    <scope>NUCLEOTIDE SEQUENCE [LARGE SCALE GENOMIC DNA]</scope>
    <source>
        <strain evidence="4">NIES 3701</strain>
    </source>
</reference>
<keyword evidence="1" id="KW-0560">Oxidoreductase</keyword>
<keyword evidence="2" id="KW-1133">Transmembrane helix</keyword>
<dbReference type="OrthoDB" id="191139at2759"/>
<dbReference type="InterPro" id="IPR036291">
    <property type="entry name" value="NAD(P)-bd_dom_sf"/>
</dbReference>
<dbReference type="AlphaFoldDB" id="A0A9W7BYJ3"/>
<name>A0A9W7BYJ3_9STRA</name>
<keyword evidence="2" id="KW-0812">Transmembrane</keyword>
<dbReference type="InterPro" id="IPR002347">
    <property type="entry name" value="SDR_fam"/>
</dbReference>
<evidence type="ECO:0000256" key="1">
    <source>
        <dbReference type="ARBA" id="ARBA00023002"/>
    </source>
</evidence>
<dbReference type="EMBL" id="BRXY01000533">
    <property type="protein sequence ID" value="GMH98736.1"/>
    <property type="molecule type" value="Genomic_DNA"/>
</dbReference>
<dbReference type="PANTHER" id="PTHR43157:SF31">
    <property type="entry name" value="PHOSPHATIDYLINOSITOL-GLYCAN BIOSYNTHESIS CLASS F PROTEIN"/>
    <property type="match status" value="1"/>
</dbReference>
<evidence type="ECO:0000313" key="4">
    <source>
        <dbReference type="Proteomes" id="UP001165085"/>
    </source>
</evidence>
<keyword evidence="2" id="KW-0472">Membrane</keyword>
<dbReference type="PANTHER" id="PTHR43157">
    <property type="entry name" value="PHOSPHATIDYLINOSITOL-GLYCAN BIOSYNTHESIS CLASS F PROTEIN-RELATED"/>
    <property type="match status" value="1"/>
</dbReference>
<evidence type="ECO:0008006" key="5">
    <source>
        <dbReference type="Google" id="ProtNLM"/>
    </source>
</evidence>
<sequence>MLIFKLLRATSIEKSLRVHGENLATSRDLRKKRAEKLLRNLWGTVVPVPSRKMFTRRRVLVAVGLAVPPALVLSASAWYREKHRPSLPAHTLGDLTGKVVVATGGSSGIGKASVQKLRDLGTTVINGSRKDGSLDLADLNSVKEFTSKIVEGGRCDLVLACAAEIYTDQSQLSVQGHDATFATNHLGLQALLSGLTDELKPKRIVIVGSKLARQGLIDPHLIRSSNGKALNSRPPPFSPVKHYADTKLCNHLLSRSLSLRSPSSKVLTVSPGMVDTDLWRNFSSLYQLVTFPIRYVALRTPEDASLGVVYALAAEEIEDVPSGSFMVDGRVEEWTEKEKDEEIGEQLYGVCEEIINDAKNK</sequence>
<keyword evidence="4" id="KW-1185">Reference proteome</keyword>